<comment type="subcellular location">
    <subcellularLocation>
        <location evidence="9">Cell inner membrane</location>
        <topology evidence="9">Single-pass membrane protein</topology>
    </subcellularLocation>
</comment>
<dbReference type="InterPro" id="IPR004960">
    <property type="entry name" value="LipA_acyltrans"/>
</dbReference>
<accession>A0ABR7QUP0</accession>
<comment type="caution">
    <text evidence="10">The sequence shown here is derived from an EMBL/GenBank/DDBJ whole genome shotgun (WGS) entry which is preliminary data.</text>
</comment>
<dbReference type="RefSeq" id="WP_187754395.1">
    <property type="nucleotide sequence ID" value="NZ_JABURY010000005.1"/>
</dbReference>
<evidence type="ECO:0000256" key="2">
    <source>
        <dbReference type="ARBA" id="ARBA00022519"/>
    </source>
</evidence>
<evidence type="ECO:0000256" key="4">
    <source>
        <dbReference type="ARBA" id="ARBA00022692"/>
    </source>
</evidence>
<gene>
    <name evidence="9" type="primary">lpxL</name>
    <name evidence="10" type="ORF">FcAc13_01280</name>
</gene>
<dbReference type="InterPro" id="IPR011920">
    <property type="entry name" value="Lipid_A_LpxL_LpxP"/>
</dbReference>
<evidence type="ECO:0000256" key="3">
    <source>
        <dbReference type="ARBA" id="ARBA00022679"/>
    </source>
</evidence>
<name>A0ABR7QUP0_9GAMM</name>
<feature type="short sequence motif" description="HXXXXD motif" evidence="9">
    <location>
        <begin position="136"/>
        <end position="141"/>
    </location>
</feature>
<keyword evidence="7 9" id="KW-0472">Membrane</keyword>
<protein>
    <recommendedName>
        <fullName evidence="9">Lipid A biosynthesis acyltransferase</fullName>
        <ecNumber evidence="9">2.3.1.241</ecNumber>
    </recommendedName>
    <alternativeName>
        <fullName evidence="9">Kdo(2)-lipid IV(A) acyltransferase</fullName>
    </alternativeName>
</protein>
<organism evidence="10 11">
    <name type="scientific">Frischella japonica</name>
    <dbReference type="NCBI Taxonomy" id="2741544"/>
    <lineage>
        <taxon>Bacteria</taxon>
        <taxon>Pseudomonadati</taxon>
        <taxon>Pseudomonadota</taxon>
        <taxon>Gammaproteobacteria</taxon>
        <taxon>Orbales</taxon>
        <taxon>Orbaceae</taxon>
        <taxon>Frischella</taxon>
    </lineage>
</organism>
<evidence type="ECO:0000313" key="11">
    <source>
        <dbReference type="Proteomes" id="UP000651208"/>
    </source>
</evidence>
<evidence type="ECO:0000256" key="1">
    <source>
        <dbReference type="ARBA" id="ARBA00022475"/>
    </source>
</evidence>
<dbReference type="GO" id="GO:0016746">
    <property type="term" value="F:acyltransferase activity"/>
    <property type="evidence" value="ECO:0007669"/>
    <property type="project" value="UniProtKB-KW"/>
</dbReference>
<keyword evidence="11" id="KW-1185">Reference proteome</keyword>
<dbReference type="HAMAP" id="MF_01942">
    <property type="entry name" value="Lipid_A_LpxL_LpxP"/>
    <property type="match status" value="1"/>
</dbReference>
<comment type="pathway">
    <text evidence="9">Glycolipid biosynthesis; KDO(2)-lipid A biosynthesis; KDO(2)-lipid A from CMP-3-deoxy-D-manno-octulosonate and lipid IV(A): step 3/4.</text>
</comment>
<dbReference type="EC" id="2.3.1.241" evidence="9"/>
<feature type="transmembrane region" description="Helical" evidence="9">
    <location>
        <begin position="21"/>
        <end position="41"/>
    </location>
</feature>
<keyword evidence="4 9" id="KW-0812">Transmembrane</keyword>
<dbReference type="NCBIfam" id="NF005340">
    <property type="entry name" value="PRK06860.1"/>
    <property type="match status" value="1"/>
</dbReference>
<evidence type="ECO:0000256" key="5">
    <source>
        <dbReference type="ARBA" id="ARBA00022985"/>
    </source>
</evidence>
<dbReference type="Pfam" id="PF03279">
    <property type="entry name" value="Lip_A_acyltrans"/>
    <property type="match status" value="1"/>
</dbReference>
<proteinExistence type="inferred from homology"/>
<comment type="catalytic activity">
    <reaction evidence="9">
        <text>an alpha-Kdo-(2-&gt;4)-alpha-Kdo-(2-&gt;6)-lipid IVA + a fatty acyl-[ACP] = an alpha-Kdo-(2-&gt;4)-alpha-Kdo-(2-&gt;6)-(acyl)-lipid IVA + holo-[ACP]</text>
        <dbReference type="Rhea" id="RHEA:69396"/>
        <dbReference type="Rhea" id="RHEA-COMP:9685"/>
        <dbReference type="Rhea" id="RHEA-COMP:14125"/>
        <dbReference type="ChEBI" id="CHEBI:64479"/>
        <dbReference type="ChEBI" id="CHEBI:138651"/>
        <dbReference type="ChEBI" id="CHEBI:176429"/>
        <dbReference type="ChEBI" id="CHEBI:176430"/>
        <dbReference type="EC" id="2.3.1.241"/>
    </reaction>
</comment>
<dbReference type="Proteomes" id="UP000651208">
    <property type="component" value="Unassembled WGS sequence"/>
</dbReference>
<dbReference type="CDD" id="cd07984">
    <property type="entry name" value="LPLAT_LABLAT-like"/>
    <property type="match status" value="1"/>
</dbReference>
<evidence type="ECO:0000313" key="10">
    <source>
        <dbReference type="EMBL" id="MBC9129937.1"/>
    </source>
</evidence>
<evidence type="ECO:0000256" key="8">
    <source>
        <dbReference type="ARBA" id="ARBA00023315"/>
    </source>
</evidence>
<dbReference type="PANTHER" id="PTHR30606:SF9">
    <property type="entry name" value="LIPID A BIOSYNTHESIS LAUROYLTRANSFERASE"/>
    <property type="match status" value="1"/>
</dbReference>
<keyword evidence="3 9" id="KW-0808">Transferase</keyword>
<evidence type="ECO:0000256" key="9">
    <source>
        <dbReference type="HAMAP-Rule" id="MF_01942"/>
    </source>
</evidence>
<sequence length="316" mass="36355">MSNNQEIHAKFSKTLLHPRHWLTWLGIGIFYTLVLLPYPIIYQLGKSLGLLGQKVMTKRRETARQNLQLCFPHLSVNEREKLLRENFISTGLAIFETGMAWFWSDKRLKKHSCIIGDEFITQVQKNKQGVLLIGIHFLTLELGARILGMNHPGVGVYRPNDNPVLDYVQLKGRLKSNKYMLDRHNTKGMIRALKNGEIVWYAPDHDYGRKNSVFAPFFAVDKAATTVGTSILVKLGKPVIIPFTPKRELEGQYVVKVAMPIQDFPLNDDVAAATFMNKVIEQEILQAKEQYMWLHRRFKTRPQGEPSLYTTLVQKH</sequence>
<keyword evidence="1 9" id="KW-1003">Cell membrane</keyword>
<dbReference type="PANTHER" id="PTHR30606">
    <property type="entry name" value="LIPID A BIOSYNTHESIS LAUROYL ACYLTRANSFERASE"/>
    <property type="match status" value="1"/>
</dbReference>
<keyword evidence="2 9" id="KW-0997">Cell inner membrane</keyword>
<dbReference type="NCBIfam" id="TIGR02207">
    <property type="entry name" value="lipid_A_htrB"/>
    <property type="match status" value="1"/>
</dbReference>
<evidence type="ECO:0000256" key="6">
    <source>
        <dbReference type="ARBA" id="ARBA00022989"/>
    </source>
</evidence>
<comment type="function">
    <text evidence="9">Catalyzes the transfer of an acyl chain from an acyl-[acyl-carrier-protein] (ACP) to a Kdo(2)-lipid IV(A) to form a Kdo(2)-(acyl)-lipid IV(A).</text>
</comment>
<evidence type="ECO:0000256" key="7">
    <source>
        <dbReference type="ARBA" id="ARBA00023136"/>
    </source>
</evidence>
<dbReference type="EMBL" id="JABURY010000005">
    <property type="protein sequence ID" value="MBC9129937.1"/>
    <property type="molecule type" value="Genomic_DNA"/>
</dbReference>
<comment type="pathway">
    <text evidence="9">Bacterial outer membrane biogenesis; lipopolysaccharide biosynthesis.</text>
</comment>
<comment type="similarity">
    <text evidence="9">Belongs to the LpxL/LpxM/LpxP family.</text>
</comment>
<reference evidence="10 11" key="1">
    <citation type="submission" date="2020-06" db="EMBL/GenBank/DDBJ databases">
        <title>Frischella cerana isolated from Apis cerana gut homogenate.</title>
        <authorList>
            <person name="Wolter L.A."/>
            <person name="Suenami S."/>
            <person name="Miyazaki R."/>
        </authorList>
    </citation>
    <scope>NUCLEOTIDE SEQUENCE [LARGE SCALE GENOMIC DNA]</scope>
    <source>
        <strain evidence="10 11">Ac13</strain>
    </source>
</reference>
<keyword evidence="6 9" id="KW-1133">Transmembrane helix</keyword>
<keyword evidence="5 9" id="KW-0448">Lipopolysaccharide biosynthesis</keyword>
<keyword evidence="8 9" id="KW-0012">Acyltransferase</keyword>
<dbReference type="PIRSF" id="PIRSF026649">
    <property type="entry name" value="MsbB"/>
    <property type="match status" value="1"/>
</dbReference>